<evidence type="ECO:0000313" key="7">
    <source>
        <dbReference type="RefSeq" id="XP_006823102.1"/>
    </source>
</evidence>
<feature type="region of interest" description="Disordered" evidence="4">
    <location>
        <begin position="370"/>
        <end position="406"/>
    </location>
</feature>
<keyword evidence="1" id="KW-0479">Metal-binding</keyword>
<dbReference type="PANTHER" id="PTHR21402:SF10">
    <property type="entry name" value="U11_U12 SMALL NUCLEAR RIBONUCLEOPROTEIN 48 KDA PROTEIN"/>
    <property type="match status" value="1"/>
</dbReference>
<keyword evidence="2" id="KW-0863">Zinc-finger</keyword>
<protein>
    <submittedName>
        <fullName evidence="7">Uncharacterized protein LOC102801382</fullName>
    </submittedName>
</protein>
<dbReference type="PROSITE" id="PS51800">
    <property type="entry name" value="ZF_CHHC_U11_48K"/>
    <property type="match status" value="1"/>
</dbReference>
<evidence type="ECO:0000256" key="1">
    <source>
        <dbReference type="ARBA" id="ARBA00022723"/>
    </source>
</evidence>
<keyword evidence="3" id="KW-0862">Zinc</keyword>
<evidence type="ECO:0000256" key="3">
    <source>
        <dbReference type="ARBA" id="ARBA00022833"/>
    </source>
</evidence>
<sequence length="406" mass="45426">MSSRNRERIGKINELSSFISENNRRIDKLLADLQWDRDTLKNTDVTMTTCPVDESHRVPSKSLDKHKELCSWIQQGYTREDYDNQLPSSHFYYKDSLSVVPVLIDKTLQSQILSSTPGSNVKDVAKTNHRAELDLTCQERVAIYDYVVDKAKKMNKKSVSVSQLEFDHAAMNQDSDAKSKSKSKLEILAELRDYKRRRQSYRGKNVHITRKSNTETSLFRRTPVPAVTPPLAWGRPRLKLVTPGLLGDLGHETPTGMLVAKTPFSDSVSHAIGVMQNIISPGDTMYIPPPSILKQSLTVASTLMGSQALGSRLTPPARLPWSTRALSVTDGAQTVLRDDHWSAVEEVTPKAPGWGNLLHNPFRWTKRYPIGAISDSDPNSRDETRSPRLDPKAPSPDPCTTNLLTG</sequence>
<proteinExistence type="predicted"/>
<dbReference type="RefSeq" id="XP_006823102.1">
    <property type="nucleotide sequence ID" value="XM_006823039.1"/>
</dbReference>
<evidence type="ECO:0000313" key="6">
    <source>
        <dbReference type="Proteomes" id="UP000694865"/>
    </source>
</evidence>
<dbReference type="InterPro" id="IPR051591">
    <property type="entry name" value="UPF0224_FAM112_RNA_Proc"/>
</dbReference>
<gene>
    <name evidence="7" type="primary">LOC102801382</name>
</gene>
<dbReference type="PANTHER" id="PTHR21402">
    <property type="entry name" value="GAMETOCYTE SPECIFIC FACTOR 1-RELATED"/>
    <property type="match status" value="1"/>
</dbReference>
<evidence type="ECO:0000259" key="5">
    <source>
        <dbReference type="PROSITE" id="PS51800"/>
    </source>
</evidence>
<dbReference type="Proteomes" id="UP000694865">
    <property type="component" value="Unplaced"/>
</dbReference>
<dbReference type="InterPro" id="IPR022776">
    <property type="entry name" value="TRM13/UPF0224_CHHC_Znf_dom"/>
</dbReference>
<evidence type="ECO:0000256" key="2">
    <source>
        <dbReference type="ARBA" id="ARBA00022771"/>
    </source>
</evidence>
<accession>A0ABM0MSW1</accession>
<keyword evidence="6" id="KW-1185">Reference proteome</keyword>
<reference evidence="7" key="1">
    <citation type="submission" date="2025-08" db="UniProtKB">
        <authorList>
            <consortium name="RefSeq"/>
        </authorList>
    </citation>
    <scope>IDENTIFICATION</scope>
    <source>
        <tissue evidence="7">Testes</tissue>
    </source>
</reference>
<evidence type="ECO:0000256" key="4">
    <source>
        <dbReference type="SAM" id="MobiDB-lite"/>
    </source>
</evidence>
<feature type="domain" description="CHHC U11-48K-type" evidence="5">
    <location>
        <begin position="47"/>
        <end position="74"/>
    </location>
</feature>
<name>A0ABM0MSW1_SACKO</name>
<feature type="compositionally biased region" description="Basic and acidic residues" evidence="4">
    <location>
        <begin position="378"/>
        <end position="391"/>
    </location>
</feature>
<dbReference type="GeneID" id="102801382"/>
<organism evidence="6 7">
    <name type="scientific">Saccoglossus kowalevskii</name>
    <name type="common">Acorn worm</name>
    <dbReference type="NCBI Taxonomy" id="10224"/>
    <lineage>
        <taxon>Eukaryota</taxon>
        <taxon>Metazoa</taxon>
        <taxon>Hemichordata</taxon>
        <taxon>Enteropneusta</taxon>
        <taxon>Harrimaniidae</taxon>
        <taxon>Saccoglossus</taxon>
    </lineage>
</organism>